<dbReference type="AlphaFoldDB" id="A0A371EJA4"/>
<reference evidence="2" key="1">
    <citation type="submission" date="2018-05" db="EMBL/GenBank/DDBJ databases">
        <title>Draft genome of Mucuna pruriens seed.</title>
        <authorList>
            <person name="Nnadi N.E."/>
            <person name="Vos R."/>
            <person name="Hasami M.H."/>
            <person name="Devisetty U.K."/>
            <person name="Aguiy J.C."/>
        </authorList>
    </citation>
    <scope>NUCLEOTIDE SEQUENCE [LARGE SCALE GENOMIC DNA]</scope>
    <source>
        <strain evidence="2">JCA_2017</strain>
    </source>
</reference>
<organism evidence="2 3">
    <name type="scientific">Mucuna pruriens</name>
    <name type="common">Velvet bean</name>
    <name type="synonym">Dolichos pruriens</name>
    <dbReference type="NCBI Taxonomy" id="157652"/>
    <lineage>
        <taxon>Eukaryota</taxon>
        <taxon>Viridiplantae</taxon>
        <taxon>Streptophyta</taxon>
        <taxon>Embryophyta</taxon>
        <taxon>Tracheophyta</taxon>
        <taxon>Spermatophyta</taxon>
        <taxon>Magnoliopsida</taxon>
        <taxon>eudicotyledons</taxon>
        <taxon>Gunneridae</taxon>
        <taxon>Pentapetalae</taxon>
        <taxon>rosids</taxon>
        <taxon>fabids</taxon>
        <taxon>Fabales</taxon>
        <taxon>Fabaceae</taxon>
        <taxon>Papilionoideae</taxon>
        <taxon>50 kb inversion clade</taxon>
        <taxon>NPAAA clade</taxon>
        <taxon>indigoferoid/millettioid clade</taxon>
        <taxon>Phaseoleae</taxon>
        <taxon>Mucuna</taxon>
    </lineage>
</organism>
<sequence length="176" mass="20507">MVAQISSISLLKDFYKRKIFSLSVDLNGHGGSEIRQFIGAHGGFDFEKLNDEGYSILNTCFKKQRERLITYKSISSKSQIDFFLLLIKKFVRIARRFQKRILLRNKGGINRKWNESVHDKVRNKKNDLKSCMGAIMLKIGQSIKNVRNETRKAMSETQSKKPSRVFQRSKDREGRM</sequence>
<proteinExistence type="predicted"/>
<feature type="non-terminal residue" evidence="2">
    <location>
        <position position="1"/>
    </location>
</feature>
<protein>
    <submittedName>
        <fullName evidence="2">Uncharacterized protein</fullName>
    </submittedName>
</protein>
<evidence type="ECO:0000313" key="3">
    <source>
        <dbReference type="Proteomes" id="UP000257109"/>
    </source>
</evidence>
<accession>A0A371EJA4</accession>
<dbReference type="STRING" id="157652.A0A371EJA4"/>
<dbReference type="Proteomes" id="UP000257109">
    <property type="component" value="Unassembled WGS sequence"/>
</dbReference>
<comment type="caution">
    <text evidence="2">The sequence shown here is derived from an EMBL/GenBank/DDBJ whole genome shotgun (WGS) entry which is preliminary data.</text>
</comment>
<feature type="region of interest" description="Disordered" evidence="1">
    <location>
        <begin position="148"/>
        <end position="176"/>
    </location>
</feature>
<gene>
    <name evidence="2" type="ORF">CR513_55199</name>
</gene>
<keyword evidence="3" id="KW-1185">Reference proteome</keyword>
<evidence type="ECO:0000313" key="2">
    <source>
        <dbReference type="EMBL" id="RDX66076.1"/>
    </source>
</evidence>
<evidence type="ECO:0000256" key="1">
    <source>
        <dbReference type="SAM" id="MobiDB-lite"/>
    </source>
</evidence>
<name>A0A371EJA4_MUCPR</name>
<dbReference type="EMBL" id="QJKJ01013604">
    <property type="protein sequence ID" value="RDX66076.1"/>
    <property type="molecule type" value="Genomic_DNA"/>
</dbReference>
<dbReference type="OrthoDB" id="418748at2759"/>